<keyword evidence="1" id="KW-0472">Membrane</keyword>
<evidence type="ECO:0000256" key="2">
    <source>
        <dbReference type="SAM" id="SignalP"/>
    </source>
</evidence>
<feature type="signal peptide" evidence="2">
    <location>
        <begin position="1"/>
        <end position="21"/>
    </location>
</feature>
<feature type="chain" id="PRO_5015538281" evidence="2">
    <location>
        <begin position="22"/>
        <end position="1019"/>
    </location>
</feature>
<dbReference type="Gene3D" id="3.20.20.80">
    <property type="entry name" value="Glycosidases"/>
    <property type="match status" value="1"/>
</dbReference>
<dbReference type="GO" id="GO:0051118">
    <property type="term" value="F:glucan endo-1,3-alpha-glucosidase activity"/>
    <property type="evidence" value="ECO:0007669"/>
    <property type="project" value="InterPro"/>
</dbReference>
<keyword evidence="2" id="KW-0732">Signal</keyword>
<evidence type="ECO:0000313" key="3">
    <source>
        <dbReference type="EMBL" id="PSR77819.1"/>
    </source>
</evidence>
<name>A0A2T2ZVI9_9PEZI</name>
<keyword evidence="3" id="KW-0378">Hydrolase</keyword>
<dbReference type="EMBL" id="KZ678635">
    <property type="protein sequence ID" value="PSR77819.1"/>
    <property type="molecule type" value="Genomic_DNA"/>
</dbReference>
<keyword evidence="1" id="KW-0812">Transmembrane</keyword>
<feature type="transmembrane region" description="Helical" evidence="1">
    <location>
        <begin position="958"/>
        <end position="975"/>
    </location>
</feature>
<accession>A0A2T2ZVI9</accession>
<gene>
    <name evidence="3" type="ORF">BD289DRAFT_486314</name>
</gene>
<reference evidence="3 4" key="1">
    <citation type="journal article" date="2018" name="Mycol. Prog.">
        <title>Coniella lustricola, a new species from submerged detritus.</title>
        <authorList>
            <person name="Raudabaugh D.B."/>
            <person name="Iturriaga T."/>
            <person name="Carver A."/>
            <person name="Mondo S."/>
            <person name="Pangilinan J."/>
            <person name="Lipzen A."/>
            <person name="He G."/>
            <person name="Amirebrahimi M."/>
            <person name="Grigoriev I.V."/>
            <person name="Miller A.N."/>
        </authorList>
    </citation>
    <scope>NUCLEOTIDE SEQUENCE [LARGE SCALE GENOMIC DNA]</scope>
    <source>
        <strain evidence="3 4">B22-T-1</strain>
    </source>
</reference>
<sequence length="1019" mass="110393">MASHWLSLFCSLLSLCQYCLATKAVFAHFMVSNANGWDQSQWENEMQDAQAANIDAFALNIAADADVNEEQVPLAFAAAASTGFHLFFSFDYAGNGAWAESDVLDYLGLYTGESVYFLHDGSLPLVSTFEGPANAADWVTIKSTYSIFLIPDWSSLGAEAAIELEGGVADGLFSWAAWPWGGATMDTYTDASYIQFLGGKPFMMAASPWFYTNLPEYSKNWVWSQEDMNLWATRWTQILYLQPDYVEIISWNDFGESHYIGNNPSSAPDYFTGSEAVYDYATEVPHDPLRWPLAVWADQYKNNVSTVTTESLVLMYLTNDIDSCDTGETPVNTATQLQYEFSADDIFGNDYKYIGFIATLASSANISITVGGTALAATFQYEPDNEVGVYYGSLYIGDLTGDVSAGLLRNDESFLTVDGKAISGCTDGYMNFNLWVSGTQGDAGSVSAKTTNTEDLVCIAGTGANWYTNEDFGGICGVTCEYGYCPSTACVCTQIGKQKELPDVVGTAGYASYDANFIGLCSWMYNYGFGDIVTNECTTTDTSDPPVLDWNPFLPPTCTAGEIKADSEYAVDDLCTFGCSHGYCPIGICTCTAQGLLVVAEETNTYDSDYSGIYPADGNIWATNVCDFPCENYGLCVCDYPETSLNCNINITYSTLDSLLALSQEYDFYCDEFSVLWWLAENMTDVMSGYNSLVSNGYSSYFDDYVKYVKDQVNPVIEQFMAANGTSYFSCVNKYNGESIDCSAWSSLTATDDGSVDVAWTIEDADGFNAVLLSVYGINSTWVEYGKKTESSSCSEEECGVSGYTWTYTGYPQSISSDDITIYNPASIFTAAGDGLTNLPVQILATYMDMITGQWGNGSALDVIQVYSTATSSAAQALQAMDTVETIAKEIEQAESDEKKKNMILWIVTAVLLFVPYVGEAAFAALDFTALASALAISGVVGGLGLDVYTIVEDPGSAYMVVMGWLVGAGGLAALDRDAGSFAQMAAKRSSAINEVTELGTIAEDVASDIKSIALSCEK</sequence>
<dbReference type="AlphaFoldDB" id="A0A2T2ZVI9"/>
<keyword evidence="4" id="KW-1185">Reference proteome</keyword>
<dbReference type="OrthoDB" id="1046782at2759"/>
<evidence type="ECO:0000313" key="4">
    <source>
        <dbReference type="Proteomes" id="UP000241462"/>
    </source>
</evidence>
<feature type="transmembrane region" description="Helical" evidence="1">
    <location>
        <begin position="903"/>
        <end position="923"/>
    </location>
</feature>
<dbReference type="Pfam" id="PF03659">
    <property type="entry name" value="Glyco_hydro_71"/>
    <property type="match status" value="1"/>
</dbReference>
<dbReference type="Proteomes" id="UP000241462">
    <property type="component" value="Unassembled WGS sequence"/>
</dbReference>
<protein>
    <submittedName>
        <fullName evidence="3">Glycosyl hydrolase family 71-domain-containing protein</fullName>
    </submittedName>
</protein>
<dbReference type="InterPro" id="IPR005197">
    <property type="entry name" value="Glyco_hydro_71"/>
</dbReference>
<proteinExistence type="predicted"/>
<feature type="transmembrane region" description="Helical" evidence="1">
    <location>
        <begin position="930"/>
        <end position="952"/>
    </location>
</feature>
<keyword evidence="1" id="KW-1133">Transmembrane helix</keyword>
<evidence type="ECO:0000256" key="1">
    <source>
        <dbReference type="SAM" id="Phobius"/>
    </source>
</evidence>
<organism evidence="3 4">
    <name type="scientific">Coniella lustricola</name>
    <dbReference type="NCBI Taxonomy" id="2025994"/>
    <lineage>
        <taxon>Eukaryota</taxon>
        <taxon>Fungi</taxon>
        <taxon>Dikarya</taxon>
        <taxon>Ascomycota</taxon>
        <taxon>Pezizomycotina</taxon>
        <taxon>Sordariomycetes</taxon>
        <taxon>Sordariomycetidae</taxon>
        <taxon>Diaporthales</taxon>
        <taxon>Schizoparmaceae</taxon>
        <taxon>Coniella</taxon>
    </lineage>
</organism>
<dbReference type="InParanoid" id="A0A2T2ZVI9"/>
<dbReference type="CDD" id="cd11577">
    <property type="entry name" value="GH71"/>
    <property type="match status" value="1"/>
</dbReference>